<protein>
    <submittedName>
        <fullName evidence="2">Uncharacterized protein</fullName>
    </submittedName>
</protein>
<keyword evidence="3" id="KW-1185">Reference proteome</keyword>
<keyword evidence="1" id="KW-0472">Membrane</keyword>
<evidence type="ECO:0000313" key="3">
    <source>
        <dbReference type="Proteomes" id="UP000484164"/>
    </source>
</evidence>
<proteinExistence type="predicted"/>
<dbReference type="AlphaFoldDB" id="A0A6L3ZFD4"/>
<evidence type="ECO:0000256" key="1">
    <source>
        <dbReference type="SAM" id="Phobius"/>
    </source>
</evidence>
<evidence type="ECO:0000313" key="2">
    <source>
        <dbReference type="EMBL" id="KAB2816575.1"/>
    </source>
</evidence>
<feature type="transmembrane region" description="Helical" evidence="1">
    <location>
        <begin position="39"/>
        <end position="56"/>
    </location>
</feature>
<gene>
    <name evidence="2" type="ORF">F8C82_12910</name>
</gene>
<dbReference type="Proteomes" id="UP000484164">
    <property type="component" value="Unassembled WGS sequence"/>
</dbReference>
<dbReference type="RefSeq" id="WP_151694002.1">
    <property type="nucleotide sequence ID" value="NZ_BMGX01000001.1"/>
</dbReference>
<reference evidence="2 3" key="1">
    <citation type="submission" date="2019-10" db="EMBL/GenBank/DDBJ databases">
        <title>Genome sequence of Phaeocystidibacter marisrubri JCM30614 (type strain).</title>
        <authorList>
            <person name="Bowman J.P."/>
        </authorList>
    </citation>
    <scope>NUCLEOTIDE SEQUENCE [LARGE SCALE GENOMIC DNA]</scope>
    <source>
        <strain evidence="2 3">JCM 30614</strain>
    </source>
</reference>
<keyword evidence="1" id="KW-1133">Transmembrane helix</keyword>
<comment type="caution">
    <text evidence="2">The sequence shown here is derived from an EMBL/GenBank/DDBJ whole genome shotgun (WGS) entry which is preliminary data.</text>
</comment>
<dbReference type="EMBL" id="WBVQ01000002">
    <property type="protein sequence ID" value="KAB2816575.1"/>
    <property type="molecule type" value="Genomic_DNA"/>
</dbReference>
<keyword evidence="1" id="KW-0812">Transmembrane</keyword>
<organism evidence="2 3">
    <name type="scientific">Phaeocystidibacter marisrubri</name>
    <dbReference type="NCBI Taxonomy" id="1577780"/>
    <lineage>
        <taxon>Bacteria</taxon>
        <taxon>Pseudomonadati</taxon>
        <taxon>Bacteroidota</taxon>
        <taxon>Flavobacteriia</taxon>
        <taxon>Flavobacteriales</taxon>
        <taxon>Phaeocystidibacteraceae</taxon>
        <taxon>Phaeocystidibacter</taxon>
    </lineage>
</organism>
<sequence length="63" mass="6951">MFKIRTNQHLRYAVLLVFFTLAFSDELLAQPGNPSAPAPLSAIPMLIGAAMVYGGVKYRKKNL</sequence>
<name>A0A6L3ZFD4_9FLAO</name>
<accession>A0A6L3ZFD4</accession>